<evidence type="ECO:0000313" key="1">
    <source>
        <dbReference type="EMBL" id="MBG3878011.1"/>
    </source>
</evidence>
<evidence type="ECO:0008006" key="3">
    <source>
        <dbReference type="Google" id="ProtNLM"/>
    </source>
</evidence>
<accession>A0ABS0J7U6</accession>
<name>A0ABS0J7U6_9BACT</name>
<dbReference type="Proteomes" id="UP001194469">
    <property type="component" value="Unassembled WGS sequence"/>
</dbReference>
<organism evidence="1 2">
    <name type="scientific">Nitratidesulfovibrio oxamicus</name>
    <dbReference type="NCBI Taxonomy" id="32016"/>
    <lineage>
        <taxon>Bacteria</taxon>
        <taxon>Pseudomonadati</taxon>
        <taxon>Thermodesulfobacteriota</taxon>
        <taxon>Desulfovibrionia</taxon>
        <taxon>Desulfovibrionales</taxon>
        <taxon>Desulfovibrionaceae</taxon>
        <taxon>Nitratidesulfovibrio</taxon>
    </lineage>
</organism>
<sequence>MPEYTATLTIRGEGCDYDPEEHVARIPCENCGHINEVEVWTDDAGAADFSGFACENCGHWNGPG</sequence>
<proteinExistence type="predicted"/>
<protein>
    <recommendedName>
        <fullName evidence="3">Small CPxCG-related zinc finger protein</fullName>
    </recommendedName>
</protein>
<dbReference type="RefSeq" id="WP_196610031.1">
    <property type="nucleotide sequence ID" value="NZ_VRYY01000442.1"/>
</dbReference>
<reference evidence="1 2" key="1">
    <citation type="submission" date="2019-08" db="EMBL/GenBank/DDBJ databases">
        <authorList>
            <person name="Luo N."/>
        </authorList>
    </citation>
    <scope>NUCLEOTIDE SEQUENCE [LARGE SCALE GENOMIC DNA]</scope>
    <source>
        <strain evidence="1 2">NCIMB 9442</strain>
    </source>
</reference>
<gene>
    <name evidence="1" type="ORF">FVW20_13585</name>
</gene>
<keyword evidence="2" id="KW-1185">Reference proteome</keyword>
<dbReference type="EMBL" id="VRYY01000442">
    <property type="protein sequence ID" value="MBG3878011.1"/>
    <property type="molecule type" value="Genomic_DNA"/>
</dbReference>
<evidence type="ECO:0000313" key="2">
    <source>
        <dbReference type="Proteomes" id="UP001194469"/>
    </source>
</evidence>
<comment type="caution">
    <text evidence="1">The sequence shown here is derived from an EMBL/GenBank/DDBJ whole genome shotgun (WGS) entry which is preliminary data.</text>
</comment>